<sequence length="4710" mass="523596">MNNNDISSLPLAERRRLLELAKSAKLTRQSTQKAAIMPQPRDNGIPLSWAQQRLWFLAQLDPAAQTAYHMSAGLNLRGKLNLNALQAALDRIVARHEILRTTIVTVEDEAQQIIHEANWGFPLIQEDFSQLFSGQDCDSGQNNVSEQNNISGQNNTSEQQAAIEKIAYLEANRPFDFVNGPLVRGRLLKLAEDQHILLLTQHHIISDGWSVSVFMQELSTLYHAFSQGLPDPMPALTIQYADYVLWQKKGLQGEGLQGQMLEKQVAFWRNTLQGAPALLDIPTDRPRPAKQSYTGGRVNITLPPALQAGLKELSQRHGTTLFMTLLAGWATLLARLSGQDDLVIGTPTANRQQAELTPLIGFFANTLALRVQLHDNPSVSELLAQVKAQALNAFAHQDLPFEQLVEALQPPRSLSHSPIFQVMLATNNTPGQRHFELPGLVLDERPLIRDSAYFDLTLTLDETENGLVGDLEYARDLFDHATIERMVSHLYTLLSAMAADETQRVAELPLMTSQQHKQLLVDFNDTALDYPQETLIHQLFEQQAESMPDAIALVYQETQLSYAELNQRANQLAHSLIAFGIRPDDRVALCVERSPEMIIGMLGILKAGAGYVPFDPEYPAERLAYQLSDSTPRLLLTQQHLQARLPVTEIPLWWLDDENHHNTVAQQPTHNPDAGQLGLMPHHLAYIIYTSGSTGLPKGVMLEHRNVVNFIHAQHLISQPQPGDRILQFATMAFDTSVSDIFPTLAAGATLVLRPAHVRVPDAEFIDFLHQQKITIMDIPTAFWHQWVQEMKADRTGFSPYLNTVIVGGEKAEYRHWVDWQSLPETQFCRWINTYGPTETTVIVTSLGLDGGHAAEIAHHIPIGRPNANSRIYILDSLGQPVPIGVSGEIHIGGAGVARGYLNRPELTAERFVADPFSEKPAARMYKSGDLGRWLPNGTIEYLGRNDFQVKLRGFRIELGEVEAQLAACAGVKDVVVMAREEASGDKRLVAYLIPQPDITLTPAHLREQLSTHLMEHMIPSAFVILDAFPLTGSGKLDRNALPAPDRAAIASREYTAPQGAIEQKLAEVWQSLLGIEQVGRHDNFFELGGHSLLTVQMASRLHHVLNMTVDLQDLFTRPVLSDLAQSLSTANPSGPQSTPPLILPVSRQQALPLSWAQQRLWFLAQLDPAAQTAYHISGGMRLKGHLNQAALQATLDRIVARHEILRTTIKVIEGTARQIIADADRGFDLTIKDLSQLTEAEKQAAIDDASRFETHHPFDFALEPLIRGQLLKLAEDEHVMLLTQHHMISDGWSLNVLMNELSTLYRAFHQGLDDPLPAMTLQYADYALWQRQWLQGEVLEKQVNFWRNALQDAPVLLELPTDKARPAVQSYRGGQVIFTLSPALSEELKALGQRHGSTLFMTLLAAWSILLSRISGQRDIVIGTPVANRQHSELEPLIGFFANTLALRVKLEDNPSVSALLAQVKTHALAAYVHQDLPFEQLVEALQPPRSLSHSPVFQVMLALDNTPIQQSLELSGLVLDELPFTRKSTHFDLSLSMNDSDKGLVGELEYASDLFEHASIERLASYLNTLLEAMVEDDSRRVEELPLLQPQQRSQLLADFNETALTYPQDQLIHQLFEQQVVRTPDAIALEFGDSRLSYAELNQHANQLAHYLMASGVRPDDRIAICVDRSLDMIIGLYAILKAGAGYLPLDPEYPTERLVYQLSDSQPALLLTQHHLQDRLPVPVPVLLLDDADHRTMMAQQPRHNPDPRQMGLQPHHLAYVIYTSGSTGQPKGVMLEHCNVVNFIHAQRQTSEPQSGDRILQFATVAFDTSVSDIFPTLASGATLVLRPPHLRIPDMTFVAFLREQKITILDMPTAFWHHWVQEMMAGRSGFSPYLHTIIVGGEKAEYRHLINWLSSSETQSCRWINSYGPTEATVIATTLAINGKDSPELNGANGAIPIGYPLPNTRIYILDTHGQPVPIGVSGEIHIGGAGVARGYLNRPDLTAEKFIPDPFSEQPDARLYKTGDLGRWRPNGAIDYLGRNDFQVKIRGFRIEPGEIEARLVQCHGVHEAIVLARENHLVAYVIPKPGAALVPATLRQQLAQHLTEYMLPSAFVTLDAFPLTPNGKINRQALPAPDQAAVVMRGYAAPANETETALAEIWQGLLGLEKIGRYDHFFELGGHSLMVVSLLERLRHQGWDLDIRAVFSTPVLAEMAKAMQATQNHATHFIVPPNLIPDGCTAITPDMLPLVSLSQNEIDTLADAIPGGCANIQDIYPLAPLQEGILFHNLRQTQGDTYLLRQLFAFDTRDRLDTFLAALQQIIDRHDILRTAAYWQGLTQPMQVVYRHAPLPMNELTLPMAENAMEEGQANESTEALLHRLTDPRTVRMDLTQAPLLAAYIAQDPESGQWLLSLLNHHLVCDHLSLEIISHEVKALMLGEGDRLPAPLPYRNFIAQLRNVPQEVHQAYFQTLLGDVDEPTLPFGLHDTQSGHQDESQHNAIAEDILPLDSELAHRLRDCARQQGMNAAVLFHVAWAQVLARCSGRDDVVFGTVLLGRLQGGAGASQVLGMFINTLPIRVRLQACTVQQVVQETYQQLTELLDHEQAPLAVAQRCSGIQAPMPLFSSLLNFRHSPRDETSSTSQAWEGIQILSDEERSNYPLSLDVDDFDDGFSLTTQCSQHINPARINAHMNTALKGLVAALQHAPEKMVETIDTLAPAERTQLLEDFNATAIAYPQDCLIHQLLEQQAERTPDAIALIFGESQLSYAQLNHRANQLAHQLIASGVRPDDRVAICADRSLDMIIGMYGILKAGAGYVPLDPEYPAERLAYQLSDSQPALLLTQQHLQAHLPIHPIPVWLLDDQHNRDSVAQQPVHNPDARQLGLQPHHLAYIIYTSGSTGMPKGVMLEHRNVVNFIHAQRQTSEPRLGDRILQFATVAFDTSVSDIFPTLASGATLVLRPPHIRIPDITFVTFLREQKITIMDMPTAFWHHWVQEMMAGRSGFSPYLHTIIVGGEKAEHRHLMDWLSNPETQSCRWINSYGPTETTVIATTLTIDDKHSPHLTDSIPIGRPLPNTRIYILDTLGQPVPIGVSGEIHIGGAGVARGYLNRPELTAEKFVDDPFGGHPDARIYKTGDLGRWLPNGMIEYLGRNDFQVKIRGFRIELGEIEAQLAACDGVSDAVVIAREEGTGDKRLIAYVIPQTGATLTPTHLREQLSLSLMEYMLPSAFVMLDTFPLSANGKLDRKALPAPDHSAIVSREYEAPQGEIEQKLAAVWQNLLELEQVGRHDNFFELGGHSLLIVGLIEQLRQQGLSMDVSAVFSAPTLSAMSTRLNRNSDQDADAQAIPPNLIREDSRSITPDMLPLVDLTQAQIDQIVARVPGGVANIQDIYPLGPLQEGILFHHLLEEEGDTYLENTLINFDSRTRLDSFLQTLQQVIDRHDIQRSAFHWQELPIPVQVVYRHAPLPITELTLSTESESAETGVEAQLRRLTAPDTIRLDITKAPLLAAYIAEDPDSGLWWLSLLHHHLVCDHLSLDIIFSEIQALLSGKTDHLSVPVPYRNFIAETRKVPIEVHQAYFRQLLGDIEEPTLPFGLLDVQGNQRGEHDEIVEDIFTLDNALAQQIRDCARQQGISSAVLFHVAWAHVLAKCCGRDDVVFGTVLLGRLQGGMGASQVLGMFINTLPVRIQLQGRTVGQAVQETYQRLSELLDHEQTPLAIAQRCSGVQASVPLFNSLLNFRHSPRDDESADTRVWEGIQGGEESEERSNYPLSLDIDDFDDGFELTAQCRRQVGPARINAYVNAALKGIVAALQHAPEQAIQSIDILPSAERTRLLRTFNDTVLDIPQDSLIHQLFEQQAERTPDATALVFGDTQLSYAQLNRHANQLAHQLLAAGVRPDDRIAICVDRSLEMIIGMYAILKAGAGYIPLDPEYPVDRLAYQLSDSQPVLLLTQQHLRSHLPVQGLNVWLLDDEMHRDQVAKQPVHNPDASQMGLKPHHLAYIIYTSGSTGQPKGVMLEHRNVVNFIHTQHKISEPQAGDRILQFATVAFDTSVSDIFPTLASGATLVLRPAHIRVPDAEFVALLNDQRITIMDIPTAFWHQWVPEMMAGRSGFGQHLRTVIVGGEKAEFRHWLNWQSIAETQSCRWINSYGPTETTVTATNLILDNNASPITDAIPIGYPNANTQIYILDPLGQPVPLGVSGEICIAGAGVARGYLNRPDLTAEKFVADPFCAQPDARMYKTGDLGRWLPNGMIEYLGRNDFQVKLRGFRIELGEIETRLTQCQGVLDAIVLIRETTPDDKRLVAYIQPQPGITLVPAELRQQLAQHLADYMLPSAFVILEAFPLTSNGKIDRQAFPAPDQSAIVVRDYEAPRGEVETTLAQIWQELLGLDRVSRHDHFFELGGHSLLILKASSLAVEKFGLEQTMMARLMAFTTIKDQAQAIENRENADIGSMIGLSQNTQATPLFFAPGAGGHVLYLRELAAALEGTYAVWGMQSPELDGRNAPPSSLEVMASAMINDLKKVQPNGPYYLGGHSFGGWLAFEMAQQLVQQGESIGLLALIDSESPLDCLAQQSESEWPDSRWIAEFGNVLASLEGAEENFTEEAFQSMTAEEQIDSLRLRLIEEQLLPPQLEPQEIATYLNVFKAHSLMNYQPQAHYAGTIHLFIASDNQEYKKQATSDERFIDGWKALATGDVIAQSLSGDHITIMRQPFVQKLASAIVSIDKQG</sequence>
<dbReference type="FunFam" id="3.30.300.30:FF:000010">
    <property type="entry name" value="Enterobactin synthetase component F"/>
    <property type="match status" value="4"/>
</dbReference>
<dbReference type="FunFam" id="3.40.50.12780:FF:000012">
    <property type="entry name" value="Non-ribosomal peptide synthetase"/>
    <property type="match status" value="4"/>
</dbReference>
<organism evidence="6 7">
    <name type="scientific">Xenorhabdus beddingii</name>
    <dbReference type="NCBI Taxonomy" id="40578"/>
    <lineage>
        <taxon>Bacteria</taxon>
        <taxon>Pseudomonadati</taxon>
        <taxon>Pseudomonadota</taxon>
        <taxon>Gammaproteobacteria</taxon>
        <taxon>Enterobacterales</taxon>
        <taxon>Morganellaceae</taxon>
        <taxon>Xenorhabdus</taxon>
    </lineage>
</organism>
<dbReference type="InterPro" id="IPR001242">
    <property type="entry name" value="Condensation_dom"/>
</dbReference>
<dbReference type="Pfam" id="PF00668">
    <property type="entry name" value="Condensation"/>
    <property type="match status" value="4"/>
</dbReference>
<dbReference type="Gene3D" id="2.30.38.10">
    <property type="entry name" value="Luciferase, Domain 3"/>
    <property type="match status" value="4"/>
</dbReference>
<dbReference type="CDD" id="cd05930">
    <property type="entry name" value="A_NRPS"/>
    <property type="match status" value="1"/>
</dbReference>
<feature type="domain" description="Carrier" evidence="5">
    <location>
        <begin position="3246"/>
        <end position="3320"/>
    </location>
</feature>
<proteinExistence type="inferred from homology"/>
<comment type="caution">
    <text evidence="6">The sequence shown here is derived from an EMBL/GenBank/DDBJ whole genome shotgun (WGS) entry which is preliminary data.</text>
</comment>
<dbReference type="PROSITE" id="PS00012">
    <property type="entry name" value="PHOSPHOPANTETHEINE"/>
    <property type="match status" value="3"/>
</dbReference>
<dbReference type="InterPro" id="IPR001031">
    <property type="entry name" value="Thioesterase"/>
</dbReference>
<feature type="domain" description="Carrier" evidence="5">
    <location>
        <begin position="1057"/>
        <end position="1132"/>
    </location>
</feature>
<dbReference type="PANTHER" id="PTHR45527:SF1">
    <property type="entry name" value="FATTY ACID SYNTHASE"/>
    <property type="match status" value="1"/>
</dbReference>
<dbReference type="InterPro" id="IPR036736">
    <property type="entry name" value="ACP-like_sf"/>
</dbReference>
<dbReference type="GO" id="GO:0031177">
    <property type="term" value="F:phosphopantetheine binding"/>
    <property type="evidence" value="ECO:0007669"/>
    <property type="project" value="InterPro"/>
</dbReference>
<protein>
    <submittedName>
        <fullName evidence="6">Amino acid adenylation</fullName>
    </submittedName>
</protein>
<dbReference type="SUPFAM" id="SSF53474">
    <property type="entry name" value="alpha/beta-Hydrolases"/>
    <property type="match status" value="1"/>
</dbReference>
<dbReference type="Pfam" id="PF00501">
    <property type="entry name" value="AMP-binding"/>
    <property type="match status" value="4"/>
</dbReference>
<evidence type="ECO:0000256" key="4">
    <source>
        <dbReference type="ARBA" id="ARBA00022553"/>
    </source>
</evidence>
<dbReference type="NCBIfam" id="TIGR01733">
    <property type="entry name" value="AA-adenyl-dom"/>
    <property type="match status" value="4"/>
</dbReference>
<dbReference type="Gene3D" id="1.10.1200.10">
    <property type="entry name" value="ACP-like"/>
    <property type="match status" value="4"/>
</dbReference>
<dbReference type="InterPro" id="IPR029058">
    <property type="entry name" value="AB_hydrolase_fold"/>
</dbReference>
<dbReference type="PROSITE" id="PS50075">
    <property type="entry name" value="CARRIER"/>
    <property type="match status" value="4"/>
</dbReference>
<dbReference type="GO" id="GO:0043041">
    <property type="term" value="P:amino acid activation for nonribosomal peptide biosynthetic process"/>
    <property type="evidence" value="ECO:0007669"/>
    <property type="project" value="TreeGrafter"/>
</dbReference>
<dbReference type="InterPro" id="IPR006162">
    <property type="entry name" value="Ppantetheine_attach_site"/>
</dbReference>
<dbReference type="STRING" id="40578.Xbed_01447"/>
<gene>
    <name evidence="6" type="ORF">Xbed_01447</name>
</gene>
<dbReference type="InterPro" id="IPR020845">
    <property type="entry name" value="AMP-binding_CS"/>
</dbReference>
<dbReference type="OrthoDB" id="134488at2"/>
<dbReference type="InterPro" id="IPR009081">
    <property type="entry name" value="PP-bd_ACP"/>
</dbReference>
<reference evidence="6 7" key="1">
    <citation type="submission" date="2017-01" db="EMBL/GenBank/DDBJ databases">
        <title>Deconstructing symbiosis and pathogenesis requirements using a combined genomic-metabolomic approach.</title>
        <authorList>
            <person name="Tobias N.J."/>
            <person name="Wolff H."/>
            <person name="Djahanschiri B."/>
            <person name="Ebersberger I."/>
            <person name="Bode H.B."/>
        </authorList>
    </citation>
    <scope>NUCLEOTIDE SEQUENCE [LARGE SCALE GENOMIC DNA]</scope>
    <source>
        <strain evidence="6 7">DSM 4764</strain>
    </source>
</reference>
<dbReference type="Proteomes" id="UP000194204">
    <property type="component" value="Unassembled WGS sequence"/>
</dbReference>
<dbReference type="GO" id="GO:0009366">
    <property type="term" value="C:enterobactin synthetase complex"/>
    <property type="evidence" value="ECO:0007669"/>
    <property type="project" value="TreeGrafter"/>
</dbReference>
<evidence type="ECO:0000313" key="7">
    <source>
        <dbReference type="Proteomes" id="UP000194204"/>
    </source>
</evidence>
<keyword evidence="3" id="KW-0596">Phosphopantetheine</keyword>
<name>A0A1Y2SNY5_9GAMM</name>
<dbReference type="Gene3D" id="3.30.300.30">
    <property type="match status" value="4"/>
</dbReference>
<dbReference type="InterPro" id="IPR023213">
    <property type="entry name" value="CAT-like_dom_sf"/>
</dbReference>
<dbReference type="RefSeq" id="WP_086112238.1">
    <property type="nucleotide sequence ID" value="NZ_CAWNHF010000200.1"/>
</dbReference>
<dbReference type="Pfam" id="PF00550">
    <property type="entry name" value="PP-binding"/>
    <property type="match status" value="4"/>
</dbReference>
<dbReference type="InterPro" id="IPR020806">
    <property type="entry name" value="PKS_PP-bd"/>
</dbReference>
<feature type="domain" description="Carrier" evidence="5">
    <location>
        <begin position="2133"/>
        <end position="2207"/>
    </location>
</feature>
<dbReference type="SUPFAM" id="SSF56801">
    <property type="entry name" value="Acetyl-CoA synthetase-like"/>
    <property type="match status" value="4"/>
</dbReference>
<dbReference type="FunFam" id="3.30.559.10:FF:000012">
    <property type="entry name" value="Non-ribosomal peptide synthetase"/>
    <property type="match status" value="1"/>
</dbReference>
<dbReference type="PANTHER" id="PTHR45527">
    <property type="entry name" value="NONRIBOSOMAL PEPTIDE SYNTHETASE"/>
    <property type="match status" value="1"/>
</dbReference>
<dbReference type="FunFam" id="3.40.50.980:FF:000001">
    <property type="entry name" value="Non-ribosomal peptide synthetase"/>
    <property type="match status" value="4"/>
</dbReference>
<dbReference type="GO" id="GO:0005829">
    <property type="term" value="C:cytosol"/>
    <property type="evidence" value="ECO:0007669"/>
    <property type="project" value="TreeGrafter"/>
</dbReference>
<evidence type="ECO:0000259" key="5">
    <source>
        <dbReference type="PROSITE" id="PS50075"/>
    </source>
</evidence>
<dbReference type="Gene3D" id="3.30.559.10">
    <property type="entry name" value="Chloramphenicol acetyltransferase-like domain"/>
    <property type="match status" value="4"/>
</dbReference>
<dbReference type="CDD" id="cd19531">
    <property type="entry name" value="LCL_NRPS-like"/>
    <property type="match status" value="2"/>
</dbReference>
<keyword evidence="4" id="KW-0597">Phosphoprotein</keyword>
<comment type="cofactor">
    <cofactor evidence="1">
        <name>pantetheine 4'-phosphate</name>
        <dbReference type="ChEBI" id="CHEBI:47942"/>
    </cofactor>
</comment>
<dbReference type="Gene3D" id="3.40.50.1820">
    <property type="entry name" value="alpha/beta hydrolase"/>
    <property type="match status" value="1"/>
</dbReference>
<dbReference type="EMBL" id="MUBK01000009">
    <property type="protein sequence ID" value="OTA20417.1"/>
    <property type="molecule type" value="Genomic_DNA"/>
</dbReference>
<feature type="domain" description="Carrier" evidence="5">
    <location>
        <begin position="4353"/>
        <end position="4429"/>
    </location>
</feature>
<dbReference type="GO" id="GO:0009239">
    <property type="term" value="P:enterobactin biosynthetic process"/>
    <property type="evidence" value="ECO:0007669"/>
    <property type="project" value="TreeGrafter"/>
</dbReference>
<evidence type="ECO:0000256" key="1">
    <source>
        <dbReference type="ARBA" id="ARBA00001957"/>
    </source>
</evidence>
<dbReference type="InterPro" id="IPR010071">
    <property type="entry name" value="AA_adenyl_dom"/>
</dbReference>
<dbReference type="GO" id="GO:0047527">
    <property type="term" value="F:2,3-dihydroxybenzoate-serine ligase activity"/>
    <property type="evidence" value="ECO:0007669"/>
    <property type="project" value="TreeGrafter"/>
</dbReference>
<accession>A0A1Y2SNY5</accession>
<dbReference type="Gene3D" id="3.40.50.980">
    <property type="match status" value="8"/>
</dbReference>
<dbReference type="SUPFAM" id="SSF52777">
    <property type="entry name" value="CoA-dependent acyltransferases"/>
    <property type="match status" value="8"/>
</dbReference>
<dbReference type="Gene3D" id="3.30.559.30">
    <property type="entry name" value="Nonribosomal peptide synthetase, condensation domain"/>
    <property type="match status" value="4"/>
</dbReference>
<dbReference type="FunFam" id="3.30.559.30:FF:000001">
    <property type="entry name" value="Non-ribosomal peptide synthetase"/>
    <property type="match status" value="1"/>
</dbReference>
<evidence type="ECO:0000256" key="2">
    <source>
        <dbReference type="ARBA" id="ARBA00006432"/>
    </source>
</evidence>
<dbReference type="Pfam" id="PF13193">
    <property type="entry name" value="AMP-binding_C"/>
    <property type="match status" value="4"/>
</dbReference>
<dbReference type="Pfam" id="PF00975">
    <property type="entry name" value="Thioesterase"/>
    <property type="match status" value="1"/>
</dbReference>
<dbReference type="InterPro" id="IPR045851">
    <property type="entry name" value="AMP-bd_C_sf"/>
</dbReference>
<dbReference type="InterPro" id="IPR025110">
    <property type="entry name" value="AMP-bd_C"/>
</dbReference>
<dbReference type="InterPro" id="IPR000873">
    <property type="entry name" value="AMP-dep_synth/lig_dom"/>
</dbReference>
<dbReference type="SMART" id="SM00823">
    <property type="entry name" value="PKS_PP"/>
    <property type="match status" value="3"/>
</dbReference>
<evidence type="ECO:0000256" key="3">
    <source>
        <dbReference type="ARBA" id="ARBA00022450"/>
    </source>
</evidence>
<dbReference type="SUPFAM" id="SSF47336">
    <property type="entry name" value="ACP-like"/>
    <property type="match status" value="4"/>
</dbReference>
<dbReference type="PROSITE" id="PS00455">
    <property type="entry name" value="AMP_BINDING"/>
    <property type="match status" value="4"/>
</dbReference>
<dbReference type="CDD" id="cd19544">
    <property type="entry name" value="E-C_NRPS"/>
    <property type="match status" value="2"/>
</dbReference>
<comment type="similarity">
    <text evidence="2">Belongs to the ATP-dependent AMP-binding enzyme family.</text>
</comment>
<evidence type="ECO:0000313" key="6">
    <source>
        <dbReference type="EMBL" id="OTA20417.1"/>
    </source>
</evidence>
<dbReference type="NCBIfam" id="NF003417">
    <property type="entry name" value="PRK04813.1"/>
    <property type="match status" value="4"/>
</dbReference>
<dbReference type="CDD" id="cd17651">
    <property type="entry name" value="A_NRPS_VisG_like"/>
    <property type="match status" value="3"/>
</dbReference>
<dbReference type="FunFam" id="1.10.1200.10:FF:000005">
    <property type="entry name" value="Nonribosomal peptide synthetase 1"/>
    <property type="match status" value="3"/>
</dbReference>
<keyword evidence="7" id="KW-1185">Reference proteome</keyword>
<dbReference type="FunFam" id="2.30.38.10:FF:000001">
    <property type="entry name" value="Non-ribosomal peptide synthetase PvdI"/>
    <property type="match status" value="4"/>
</dbReference>